<proteinExistence type="predicted"/>
<dbReference type="KEGG" id="tet:TTHERM_00420540"/>
<dbReference type="Proteomes" id="UP000009168">
    <property type="component" value="Unassembled WGS sequence"/>
</dbReference>
<name>I7LTQ1_TETTS</name>
<sequence length="783" mass="92042">MNQSSFCSIHNDRMMCLVCLYGQCQQESRIICLRCAVRGHKHLDHIDKVYDISELLDVEQLKKCFLQQDQTILREENINSIQPDQIESKIEKIIEGFSQAARSCKKALIEQLLQNENSNTQDQQKLIQSFYIQLKQYQNGEIDHVSLNEIAKLFTYSIQNEHKQNQMEIENENENQSSKQEDKENISFQIQQCIKELESISQQTSQIFLDLCKKLESNRISNYNDIIENHKQSIQQASTKLSQFNLVKVQNKYNGNKQTSAQNQNQVKFEIKINDNPYFDQTLYEQLNQLETMDNLKQLVISIRQNIVIKSDYFNQMQKALQKNTNLLKCSISIQTDTIENTQQLKLLSKSIGDLKNLKELDLEICTYQGDYFTQIITESFLANLSNSLEQLKKLKYLKINLKDFACFSQKGIKNITTSLGTLIRLEKLNLSISGYKEESFRSLHSLKNLTKLKSLRLRIVSSNQISEYFYMELNETLAQLSNLEELELNFQKYQFSALSDYIDLKNNIQKPCELTPMVQLTGEYFNNLSQILKELTQLKRLFIIIEKDLTFVNADSFKNLCRVIGGQSLGNNIEVLFLKFNIHDEQMKQSEVQETLINTFKQMSQLKHLYLDVFNVSIFDSSLAVPFINQVVSIKNIHKIILEEQQLTNNTLIIFLKIKYCKYLFIFDNVKFLLNQENKQKHDRLDSLISQQREKSQVILNKHSRYSAYMKKPQKLNAQLIMYFKLLIKQQKNNLVFIKNRLFVYNLQSLQLFDQRNQIRKSKIHLLLMLVFNFINFIQMLH</sequence>
<evidence type="ECO:0000313" key="2">
    <source>
        <dbReference type="Proteomes" id="UP000009168"/>
    </source>
</evidence>
<accession>I7LTQ1</accession>
<dbReference type="RefSeq" id="XP_001033309.2">
    <property type="nucleotide sequence ID" value="XM_001033309.2"/>
</dbReference>
<dbReference type="InParanoid" id="I7LTQ1"/>
<dbReference type="AlphaFoldDB" id="I7LTQ1"/>
<evidence type="ECO:0000313" key="1">
    <source>
        <dbReference type="EMBL" id="EAR85646.2"/>
    </source>
</evidence>
<dbReference type="SUPFAM" id="SSF52047">
    <property type="entry name" value="RNI-like"/>
    <property type="match status" value="1"/>
</dbReference>
<dbReference type="EMBL" id="GG662536">
    <property type="protein sequence ID" value="EAR85646.2"/>
    <property type="molecule type" value="Genomic_DNA"/>
</dbReference>
<protein>
    <submittedName>
        <fullName evidence="1">Uncharacterized protein</fullName>
    </submittedName>
</protein>
<dbReference type="GeneID" id="7831448"/>
<reference evidence="2" key="1">
    <citation type="journal article" date="2006" name="PLoS Biol.">
        <title>Macronuclear genome sequence of the ciliate Tetrahymena thermophila, a model eukaryote.</title>
        <authorList>
            <person name="Eisen J.A."/>
            <person name="Coyne R.S."/>
            <person name="Wu M."/>
            <person name="Wu D."/>
            <person name="Thiagarajan M."/>
            <person name="Wortman J.R."/>
            <person name="Badger J.H."/>
            <person name="Ren Q."/>
            <person name="Amedeo P."/>
            <person name="Jones K.M."/>
            <person name="Tallon L.J."/>
            <person name="Delcher A.L."/>
            <person name="Salzberg S.L."/>
            <person name="Silva J.C."/>
            <person name="Haas B.J."/>
            <person name="Majoros W.H."/>
            <person name="Farzad M."/>
            <person name="Carlton J.M."/>
            <person name="Smith R.K. Jr."/>
            <person name="Garg J."/>
            <person name="Pearlman R.E."/>
            <person name="Karrer K.M."/>
            <person name="Sun L."/>
            <person name="Manning G."/>
            <person name="Elde N.C."/>
            <person name="Turkewitz A.P."/>
            <person name="Asai D.J."/>
            <person name="Wilkes D.E."/>
            <person name="Wang Y."/>
            <person name="Cai H."/>
            <person name="Collins K."/>
            <person name="Stewart B.A."/>
            <person name="Lee S.R."/>
            <person name="Wilamowska K."/>
            <person name="Weinberg Z."/>
            <person name="Ruzzo W.L."/>
            <person name="Wloga D."/>
            <person name="Gaertig J."/>
            <person name="Frankel J."/>
            <person name="Tsao C.-C."/>
            <person name="Gorovsky M.A."/>
            <person name="Keeling P.J."/>
            <person name="Waller R.F."/>
            <person name="Patron N.J."/>
            <person name="Cherry J.M."/>
            <person name="Stover N.A."/>
            <person name="Krieger C.J."/>
            <person name="del Toro C."/>
            <person name="Ryder H.F."/>
            <person name="Williamson S.C."/>
            <person name="Barbeau R.A."/>
            <person name="Hamilton E.P."/>
            <person name="Orias E."/>
        </authorList>
    </citation>
    <scope>NUCLEOTIDE SEQUENCE [LARGE SCALE GENOMIC DNA]</scope>
    <source>
        <strain evidence="2">SB210</strain>
    </source>
</reference>
<dbReference type="Gene3D" id="3.80.10.10">
    <property type="entry name" value="Ribonuclease Inhibitor"/>
    <property type="match status" value="1"/>
</dbReference>
<keyword evidence="2" id="KW-1185">Reference proteome</keyword>
<gene>
    <name evidence="1" type="ORF">TTHERM_00420540</name>
</gene>
<organism evidence="1 2">
    <name type="scientific">Tetrahymena thermophila (strain SB210)</name>
    <dbReference type="NCBI Taxonomy" id="312017"/>
    <lineage>
        <taxon>Eukaryota</taxon>
        <taxon>Sar</taxon>
        <taxon>Alveolata</taxon>
        <taxon>Ciliophora</taxon>
        <taxon>Intramacronucleata</taxon>
        <taxon>Oligohymenophorea</taxon>
        <taxon>Hymenostomatida</taxon>
        <taxon>Tetrahymenina</taxon>
        <taxon>Tetrahymenidae</taxon>
        <taxon>Tetrahymena</taxon>
    </lineage>
</organism>
<dbReference type="InterPro" id="IPR032675">
    <property type="entry name" value="LRR_dom_sf"/>
</dbReference>